<proteinExistence type="predicted"/>
<dbReference type="NCBIfam" id="NF003406">
    <property type="entry name" value="PRK04761.1"/>
    <property type="match status" value="1"/>
</dbReference>
<reference evidence="2" key="1">
    <citation type="submission" date="2018-03" db="EMBL/GenBank/DDBJ databases">
        <authorList>
            <person name="Batty M. E."/>
            <person name="Batty M E."/>
        </authorList>
    </citation>
    <scope>NUCLEOTIDE SEQUENCE [LARGE SCALE GENOMIC DNA]</scope>
</reference>
<sequence length="274" mass="30539">MLKNFNLIASFMNVKNIRYFTSNLARSAQIANELQQKYNILPLSDKDNYSDSINTIIVIGDDGVLLHALKNFLHLNVGFYGINVGNLGFLMNSYNNKHDLIEQISSAKVVSIHPLRAKVAYNDATEEKICFAFNECTILRYSSQAIKVDIKTDNVFRLNLFGDGVLVATAVGSAAYNYAAGGMVLPLAANLLSITAISPFRPKGWHGALIHNRSSIDITMHDYTTRPGYFTADLQEIYNVTTVNITEAQDQKVKLLFNAESDLEDKLLKEQFST</sequence>
<evidence type="ECO:0000313" key="1">
    <source>
        <dbReference type="EMBL" id="SPR08268.1"/>
    </source>
</evidence>
<evidence type="ECO:0000313" key="2">
    <source>
        <dbReference type="Proteomes" id="UP000244960"/>
    </source>
</evidence>
<name>A0A2U3R520_ORITS</name>
<dbReference type="AlphaFoldDB" id="A0A2U3R520"/>
<dbReference type="PANTHER" id="PTHR20275:SF0">
    <property type="entry name" value="NAD KINASE"/>
    <property type="match status" value="1"/>
</dbReference>
<dbReference type="Gene3D" id="2.60.200.30">
    <property type="entry name" value="Probable inorganic polyphosphate/atp-NAD kinase, domain 2"/>
    <property type="match status" value="1"/>
</dbReference>
<protein>
    <submittedName>
        <fullName evidence="1">NAD kinase</fullName>
        <ecNumber evidence="1">2.7.1.23</ecNumber>
    </submittedName>
</protein>
<dbReference type="InterPro" id="IPR016064">
    <property type="entry name" value="NAD/diacylglycerol_kinase_sf"/>
</dbReference>
<keyword evidence="1" id="KW-0418">Kinase</keyword>
<dbReference type="GO" id="GO:0003951">
    <property type="term" value="F:NAD+ kinase activity"/>
    <property type="evidence" value="ECO:0007669"/>
    <property type="project" value="UniProtKB-EC"/>
</dbReference>
<dbReference type="GO" id="GO:0019674">
    <property type="term" value="P:NAD+ metabolic process"/>
    <property type="evidence" value="ECO:0007669"/>
    <property type="project" value="InterPro"/>
</dbReference>
<organism evidence="1 2">
    <name type="scientific">Orientia tsutsugamushi</name>
    <name type="common">Rickettsia tsutsugamushi</name>
    <dbReference type="NCBI Taxonomy" id="784"/>
    <lineage>
        <taxon>Bacteria</taxon>
        <taxon>Pseudomonadati</taxon>
        <taxon>Pseudomonadota</taxon>
        <taxon>Alphaproteobacteria</taxon>
        <taxon>Rickettsiales</taxon>
        <taxon>Rickettsiaceae</taxon>
        <taxon>Rickettsieae</taxon>
        <taxon>Orientia</taxon>
    </lineage>
</organism>
<dbReference type="EMBL" id="LS398547">
    <property type="protein sequence ID" value="SPR08268.1"/>
    <property type="molecule type" value="Genomic_DNA"/>
</dbReference>
<accession>A0A2U3R520</accession>
<dbReference type="EC" id="2.7.1.23" evidence="1"/>
<gene>
    <name evidence="1" type="primary">nadK</name>
    <name evidence="1" type="ORF">UT176_01310</name>
</gene>
<dbReference type="Gene3D" id="3.40.50.10330">
    <property type="entry name" value="Probable inorganic polyphosphate/atp-NAD kinase, domain 1"/>
    <property type="match status" value="1"/>
</dbReference>
<dbReference type="InterPro" id="IPR017438">
    <property type="entry name" value="ATP-NAD_kinase_N"/>
</dbReference>
<dbReference type="InterPro" id="IPR017437">
    <property type="entry name" value="ATP-NAD_kinase_PpnK-typ_C"/>
</dbReference>
<dbReference type="Proteomes" id="UP000244960">
    <property type="component" value="Chromosome I"/>
</dbReference>
<dbReference type="SUPFAM" id="SSF111331">
    <property type="entry name" value="NAD kinase/diacylglycerol kinase-like"/>
    <property type="match status" value="1"/>
</dbReference>
<dbReference type="Pfam" id="PF20143">
    <property type="entry name" value="NAD_kinase_C"/>
    <property type="match status" value="1"/>
</dbReference>
<dbReference type="PANTHER" id="PTHR20275">
    <property type="entry name" value="NAD KINASE"/>
    <property type="match status" value="1"/>
</dbReference>
<keyword evidence="1" id="KW-0808">Transferase</keyword>
<dbReference type="GO" id="GO:0006741">
    <property type="term" value="P:NADP+ biosynthetic process"/>
    <property type="evidence" value="ECO:0007669"/>
    <property type="project" value="TreeGrafter"/>
</dbReference>